<keyword evidence="1" id="KW-0812">Transmembrane</keyword>
<keyword evidence="1" id="KW-1133">Transmembrane helix</keyword>
<dbReference type="PANTHER" id="PTHR36691:SF1">
    <property type="entry name" value="TRANSMEMBRANE PROTEIN 247"/>
    <property type="match status" value="1"/>
</dbReference>
<evidence type="ECO:0000313" key="3">
    <source>
        <dbReference type="Proteomes" id="UP000016666"/>
    </source>
</evidence>
<evidence type="ECO:0008006" key="4">
    <source>
        <dbReference type="Google" id="ProtNLM"/>
    </source>
</evidence>
<name>A0A493TJR3_ANAPP</name>
<dbReference type="GeneTree" id="ENSGT00390000002879"/>
<dbReference type="PANTHER" id="PTHR36691">
    <property type="entry name" value="TRANSMEMBRANE PROTEIN 247"/>
    <property type="match status" value="1"/>
</dbReference>
<dbReference type="OMA" id="HEDNEKR"/>
<dbReference type="Ensembl" id="ENSAPLT00000039809.1">
    <property type="protein sequence ID" value="ENSAPLP00000026136.1"/>
    <property type="gene ID" value="ENSAPLG00000001954.2"/>
</dbReference>
<reference evidence="2 3" key="1">
    <citation type="submission" date="2017-10" db="EMBL/GenBank/DDBJ databases">
        <title>A new Pekin duck reference genome.</title>
        <authorList>
            <person name="Hou Z.-C."/>
            <person name="Zhou Z.-K."/>
            <person name="Zhu F."/>
            <person name="Hou S.-S."/>
        </authorList>
    </citation>
    <scope>NUCLEOTIDE SEQUENCE [LARGE SCALE GENOMIC DNA]</scope>
</reference>
<dbReference type="GO" id="GO:0005783">
    <property type="term" value="C:endoplasmic reticulum"/>
    <property type="evidence" value="ECO:0007669"/>
    <property type="project" value="TreeGrafter"/>
</dbReference>
<reference evidence="2" key="2">
    <citation type="submission" date="2025-08" db="UniProtKB">
        <authorList>
            <consortium name="Ensembl"/>
        </authorList>
    </citation>
    <scope>IDENTIFICATION</scope>
</reference>
<dbReference type="AlphaFoldDB" id="A0A493TJR3"/>
<keyword evidence="3" id="KW-1185">Reference proteome</keyword>
<sequence>MSQHAVKCMCLHLAYSHSFCYTPVTCFIVTTYIPPFCSRTSLERDALMSRGVSHVQPGFLLKTKEIQGNLQELSNLEGSDYSLQTTMDALEANQKDIHLKLREAQNNDNRKQKQEKMGDVVDMPTLSFISDNASESMDAKCHTAHVDVKGRTSALQSEGSTNAEDLEELCCRQVTAADIELEKMRWDFVLAKLKYEHEDNEKQRLHEERMEQIHQQAVKRSFSQGLQDLLRPPNQYALFLYCFVFIHVIYTVKDLAFYFFQNHYLFCFAIVIFFILKKIFQDYKNKKKCF</sequence>
<evidence type="ECO:0000313" key="2">
    <source>
        <dbReference type="Ensembl" id="ENSAPLP00000026136.1"/>
    </source>
</evidence>
<feature type="transmembrane region" description="Helical" evidence="1">
    <location>
        <begin position="258"/>
        <end position="276"/>
    </location>
</feature>
<accession>A0A493TJR3</accession>
<dbReference type="InterPro" id="IPR029200">
    <property type="entry name" value="TMEM247"/>
</dbReference>
<organism evidence="2 3">
    <name type="scientific">Anas platyrhynchos platyrhynchos</name>
    <name type="common">Northern mallard</name>
    <dbReference type="NCBI Taxonomy" id="8840"/>
    <lineage>
        <taxon>Eukaryota</taxon>
        <taxon>Metazoa</taxon>
        <taxon>Chordata</taxon>
        <taxon>Craniata</taxon>
        <taxon>Vertebrata</taxon>
        <taxon>Euteleostomi</taxon>
        <taxon>Archelosauria</taxon>
        <taxon>Archosauria</taxon>
        <taxon>Dinosauria</taxon>
        <taxon>Saurischia</taxon>
        <taxon>Theropoda</taxon>
        <taxon>Coelurosauria</taxon>
        <taxon>Aves</taxon>
        <taxon>Neognathae</taxon>
        <taxon>Galloanserae</taxon>
        <taxon>Anseriformes</taxon>
        <taxon>Anatidae</taxon>
        <taxon>Anatinae</taxon>
        <taxon>Anas</taxon>
    </lineage>
</organism>
<feature type="transmembrane region" description="Helical" evidence="1">
    <location>
        <begin position="236"/>
        <end position="252"/>
    </location>
</feature>
<dbReference type="Pfam" id="PF15444">
    <property type="entry name" value="TMEM247"/>
    <property type="match status" value="1"/>
</dbReference>
<evidence type="ECO:0000256" key="1">
    <source>
        <dbReference type="SAM" id="Phobius"/>
    </source>
</evidence>
<keyword evidence="1" id="KW-0472">Membrane</keyword>
<dbReference type="Proteomes" id="UP000016666">
    <property type="component" value="Chromosome 3"/>
</dbReference>
<protein>
    <recommendedName>
        <fullName evidence="4">Transmembrane protein 247</fullName>
    </recommendedName>
</protein>
<proteinExistence type="predicted"/>
<reference evidence="2" key="3">
    <citation type="submission" date="2025-09" db="UniProtKB">
        <authorList>
            <consortium name="Ensembl"/>
        </authorList>
    </citation>
    <scope>IDENTIFICATION</scope>
</reference>